<evidence type="ECO:0000313" key="3">
    <source>
        <dbReference type="Proteomes" id="UP000192132"/>
    </source>
</evidence>
<organism evidence="2 3">
    <name type="scientific">Alkanindiges hydrocarboniclasticus</name>
    <dbReference type="NCBI Taxonomy" id="1907941"/>
    <lineage>
        <taxon>Bacteria</taxon>
        <taxon>Pseudomonadati</taxon>
        <taxon>Pseudomonadota</taxon>
        <taxon>Gammaproteobacteria</taxon>
        <taxon>Moraxellales</taxon>
        <taxon>Moraxellaceae</taxon>
        <taxon>Alkanindiges</taxon>
    </lineage>
</organism>
<comment type="caution">
    <text evidence="2">The sequence shown here is derived from an EMBL/GenBank/DDBJ whole genome shotgun (WGS) entry which is preliminary data.</text>
</comment>
<evidence type="ECO:0000313" key="2">
    <source>
        <dbReference type="EMBL" id="ONG40864.1"/>
    </source>
</evidence>
<dbReference type="Proteomes" id="UP000192132">
    <property type="component" value="Unassembled WGS sequence"/>
</dbReference>
<reference evidence="2 3" key="1">
    <citation type="submission" date="2016-10" db="EMBL/GenBank/DDBJ databases">
        <title>Draft Genome sequence of Alkanindiges sp. strain H1.</title>
        <authorList>
            <person name="Subhash Y."/>
            <person name="Lee S."/>
        </authorList>
    </citation>
    <scope>NUCLEOTIDE SEQUENCE [LARGE SCALE GENOMIC DNA]</scope>
    <source>
        <strain evidence="2 3">H1</strain>
    </source>
</reference>
<gene>
    <name evidence="2" type="ORF">BKE30_06895</name>
</gene>
<accession>A0A1S8CX06</accession>
<proteinExistence type="predicted"/>
<keyword evidence="3" id="KW-1185">Reference proteome</keyword>
<sequence length="531" mass="59293">MKTQHHTLEHGMNNKTIRGFNSTGLITASIMAGGATLFTGCSSMPSKTGQPPQQAVVAGYQQLYSTPSYQFSGQFKINQLGFNRDPKILQAGAELEKQKKAKEKQQLIQRYIDELTADAQSESADDDNASDNISLTPARQEQIRKQAEQEVNELLEDETDAAAVAARDAMAIEQEDTPTLAEEDEPETATSQLRNLKKDKLIEDLMYTYAKRYRMNYQGTMDLRHGRIAFSPEIRYEASNMAGYVRVPLVLDLRQAHLYADLSALSPWLVQVQHDGKYSRFDLSSYKDKVDFKQLFEVLKQTTQATYQLPKAQQFTEMALTAQERKQGAVRKVAFSQPVAHRIADVATFLSLNQNSLKQMVKSKATKADQPDTQQPVQLISVDAARQLMAQNPETYQHILQMVEEKIDPASTLKQVILLDGKGRVIESGALYNLVFKPSSSGQLNMQLSHQINFANYGQAEVAFKPNANNWIDAKTNMQDTLFGSLISIFSKKSLDTDAMLKSFGEDDSTEQHSAEDDSAKDDSAKAMGTE</sequence>
<protein>
    <submittedName>
        <fullName evidence="2">Uncharacterized protein</fullName>
    </submittedName>
</protein>
<evidence type="ECO:0000256" key="1">
    <source>
        <dbReference type="SAM" id="MobiDB-lite"/>
    </source>
</evidence>
<name>A0A1S8CX06_9GAMM</name>
<dbReference type="EMBL" id="MLCN01000016">
    <property type="protein sequence ID" value="ONG40864.1"/>
    <property type="molecule type" value="Genomic_DNA"/>
</dbReference>
<dbReference type="AlphaFoldDB" id="A0A1S8CX06"/>
<feature type="region of interest" description="Disordered" evidence="1">
    <location>
        <begin position="503"/>
        <end position="531"/>
    </location>
</feature>
<feature type="compositionally biased region" description="Basic and acidic residues" evidence="1">
    <location>
        <begin position="510"/>
        <end position="525"/>
    </location>
</feature>